<name>A0ABS7U8G0_9ACTN</name>
<feature type="transmembrane region" description="Helical" evidence="1">
    <location>
        <begin position="12"/>
        <end position="30"/>
    </location>
</feature>
<keyword evidence="3" id="KW-1185">Reference proteome</keyword>
<accession>A0ABS7U8G0</accession>
<comment type="caution">
    <text evidence="2">The sequence shown here is derived from an EMBL/GenBank/DDBJ whole genome shotgun (WGS) entry which is preliminary data.</text>
</comment>
<dbReference type="EMBL" id="JAIQZJ010000001">
    <property type="protein sequence ID" value="MBZ5737269.1"/>
    <property type="molecule type" value="Genomic_DNA"/>
</dbReference>
<reference evidence="2 3" key="1">
    <citation type="submission" date="2021-09" db="EMBL/GenBank/DDBJ databases">
        <title>Whole genome sequence of Nocardioides sp. GBK3QG-3.</title>
        <authorList>
            <person name="Tuo L."/>
        </authorList>
    </citation>
    <scope>NUCLEOTIDE SEQUENCE [LARGE SCALE GENOMIC DNA]</scope>
    <source>
        <strain evidence="2 3">GBK3QG-3</strain>
    </source>
</reference>
<dbReference type="Proteomes" id="UP000780875">
    <property type="component" value="Unassembled WGS sequence"/>
</dbReference>
<keyword evidence="1" id="KW-0472">Membrane</keyword>
<keyword evidence="1" id="KW-1133">Transmembrane helix</keyword>
<dbReference type="RefSeq" id="WP_224121625.1">
    <property type="nucleotide sequence ID" value="NZ_JAIQZJ010000001.1"/>
</dbReference>
<organism evidence="2 3">
    <name type="scientific">Nocardioides mangrovi</name>
    <dbReference type="NCBI Taxonomy" id="2874580"/>
    <lineage>
        <taxon>Bacteria</taxon>
        <taxon>Bacillati</taxon>
        <taxon>Actinomycetota</taxon>
        <taxon>Actinomycetes</taxon>
        <taxon>Propionibacteriales</taxon>
        <taxon>Nocardioidaceae</taxon>
        <taxon>Nocardioides</taxon>
    </lineage>
</organism>
<evidence type="ECO:0000313" key="2">
    <source>
        <dbReference type="EMBL" id="MBZ5737269.1"/>
    </source>
</evidence>
<protein>
    <submittedName>
        <fullName evidence="2">Uncharacterized protein</fullName>
    </submittedName>
</protein>
<sequence length="158" mass="17227">MSARARWWRRGAAAVVVYVVLEVVLTVLDLDPDPLRLALLVGTYTALVGLVVDALAGDEPVWTVESELHAVRAGGDPRLGRYVALLESHLSAKEDDRALRDRLGVLADQVLRQRHGVGRDDPSAATLLGPELTDLLTGPPRRVAPAQLDRCLTRIEEL</sequence>
<evidence type="ECO:0000313" key="3">
    <source>
        <dbReference type="Proteomes" id="UP000780875"/>
    </source>
</evidence>
<evidence type="ECO:0000256" key="1">
    <source>
        <dbReference type="SAM" id="Phobius"/>
    </source>
</evidence>
<proteinExistence type="predicted"/>
<gene>
    <name evidence="2" type="ORF">K8U61_03760</name>
</gene>
<keyword evidence="1" id="KW-0812">Transmembrane</keyword>